<dbReference type="Gene3D" id="2.60.40.420">
    <property type="entry name" value="Cupredoxins - blue copper proteins"/>
    <property type="match status" value="2"/>
</dbReference>
<dbReference type="InterPro" id="IPR001117">
    <property type="entry name" value="Cu-oxidase_2nd"/>
</dbReference>
<proteinExistence type="inferred from homology"/>
<comment type="similarity">
    <text evidence="1">Belongs to the multicopper oxidase family.</text>
</comment>
<evidence type="ECO:0000259" key="3">
    <source>
        <dbReference type="Pfam" id="PF07732"/>
    </source>
</evidence>
<evidence type="ECO:0000256" key="1">
    <source>
        <dbReference type="ARBA" id="ARBA00010609"/>
    </source>
</evidence>
<dbReference type="PANTHER" id="PTHR11709:SF443">
    <property type="entry name" value="LACCASE-15"/>
    <property type="match status" value="1"/>
</dbReference>
<dbReference type="EMBL" id="JASCZI010120999">
    <property type="protein sequence ID" value="MED6158747.1"/>
    <property type="molecule type" value="Genomic_DNA"/>
</dbReference>
<feature type="domain" description="Plastocyanin-like" evidence="3">
    <location>
        <begin position="3"/>
        <end position="83"/>
    </location>
</feature>
<dbReference type="InterPro" id="IPR045087">
    <property type="entry name" value="Cu-oxidase_fam"/>
</dbReference>
<feature type="non-terminal residue" evidence="4">
    <location>
        <position position="276"/>
    </location>
</feature>
<evidence type="ECO:0008006" key="6">
    <source>
        <dbReference type="Google" id="ProtNLM"/>
    </source>
</evidence>
<accession>A0ABU6UBW5</accession>
<comment type="caution">
    <text evidence="4">The sequence shown here is derived from an EMBL/GenBank/DDBJ whole genome shotgun (WGS) entry which is preliminary data.</text>
</comment>
<evidence type="ECO:0000313" key="4">
    <source>
        <dbReference type="EMBL" id="MED6158747.1"/>
    </source>
</evidence>
<dbReference type="SUPFAM" id="SSF49503">
    <property type="entry name" value="Cupredoxins"/>
    <property type="match status" value="2"/>
</dbReference>
<organism evidence="4 5">
    <name type="scientific">Stylosanthes scabra</name>
    <dbReference type="NCBI Taxonomy" id="79078"/>
    <lineage>
        <taxon>Eukaryota</taxon>
        <taxon>Viridiplantae</taxon>
        <taxon>Streptophyta</taxon>
        <taxon>Embryophyta</taxon>
        <taxon>Tracheophyta</taxon>
        <taxon>Spermatophyta</taxon>
        <taxon>Magnoliopsida</taxon>
        <taxon>eudicotyledons</taxon>
        <taxon>Gunneridae</taxon>
        <taxon>Pentapetalae</taxon>
        <taxon>rosids</taxon>
        <taxon>fabids</taxon>
        <taxon>Fabales</taxon>
        <taxon>Fabaceae</taxon>
        <taxon>Papilionoideae</taxon>
        <taxon>50 kb inversion clade</taxon>
        <taxon>dalbergioids sensu lato</taxon>
        <taxon>Dalbergieae</taxon>
        <taxon>Pterocarpus clade</taxon>
        <taxon>Stylosanthes</taxon>
    </lineage>
</organism>
<reference evidence="4 5" key="1">
    <citation type="journal article" date="2023" name="Plants (Basel)">
        <title>Bridging the Gap: Combining Genomics and Transcriptomics Approaches to Understand Stylosanthes scabra, an Orphan Legume from the Brazilian Caatinga.</title>
        <authorList>
            <person name="Ferreira-Neto J.R.C."/>
            <person name="da Silva M.D."/>
            <person name="Binneck E."/>
            <person name="de Melo N.F."/>
            <person name="da Silva R.H."/>
            <person name="de Melo A.L.T.M."/>
            <person name="Pandolfi V."/>
            <person name="Bustamante F.O."/>
            <person name="Brasileiro-Vidal A.C."/>
            <person name="Benko-Iseppon A.M."/>
        </authorList>
    </citation>
    <scope>NUCLEOTIDE SEQUENCE [LARGE SCALE GENOMIC DNA]</scope>
    <source>
        <tissue evidence="4">Leaves</tissue>
    </source>
</reference>
<sequence length="276" mass="30932">MQVRDAPFTKLCSTKNILTVNGQFSGLTLYVTKGETIIVDVYNKANYNITIHWHGVNQPRYPWSDGPKYITQCPIQPGGKFSQKPAAGNTYPFPKPDREVPIILGEWWKEDVVKVFDDLVTTGRDAAIYDSYLINGQPGDLHPCSSNDTFKLKLCEAIQSGIHNNITMDVLLHANQQPLDRYYMAAKAYSSALNVVYDNTTTTAIVEYKRKHNPSSSSRTPPHMPSLPYFNDTNSSINIISQMRSLADEAHPINVPMNITTNLFYTVSINSLPCPN</sequence>
<dbReference type="PANTHER" id="PTHR11709">
    <property type="entry name" value="MULTI-COPPER OXIDASE"/>
    <property type="match status" value="1"/>
</dbReference>
<dbReference type="InterPro" id="IPR008972">
    <property type="entry name" value="Cupredoxin"/>
</dbReference>
<feature type="domain" description="Plastocyanin-like" evidence="2">
    <location>
        <begin position="99"/>
        <end position="155"/>
    </location>
</feature>
<dbReference type="Pfam" id="PF00394">
    <property type="entry name" value="Cu-oxidase"/>
    <property type="match status" value="2"/>
</dbReference>
<evidence type="ECO:0000313" key="5">
    <source>
        <dbReference type="Proteomes" id="UP001341840"/>
    </source>
</evidence>
<dbReference type="Pfam" id="PF07732">
    <property type="entry name" value="Cu-oxidase_3"/>
    <property type="match status" value="1"/>
</dbReference>
<gene>
    <name evidence="4" type="ORF">PIB30_035577</name>
</gene>
<dbReference type="InterPro" id="IPR011707">
    <property type="entry name" value="Cu-oxidase-like_N"/>
</dbReference>
<dbReference type="Proteomes" id="UP001341840">
    <property type="component" value="Unassembled WGS sequence"/>
</dbReference>
<name>A0ABU6UBW5_9FABA</name>
<keyword evidence="5" id="KW-1185">Reference proteome</keyword>
<evidence type="ECO:0000259" key="2">
    <source>
        <dbReference type="Pfam" id="PF00394"/>
    </source>
</evidence>
<feature type="domain" description="Plastocyanin-like" evidence="2">
    <location>
        <begin position="167"/>
        <end position="209"/>
    </location>
</feature>
<protein>
    <recommendedName>
        <fullName evidence="6">Laccase</fullName>
    </recommendedName>
</protein>